<feature type="compositionally biased region" description="Basic residues" evidence="1">
    <location>
        <begin position="179"/>
        <end position="188"/>
    </location>
</feature>
<evidence type="ECO:0000259" key="2">
    <source>
        <dbReference type="Pfam" id="PF09350"/>
    </source>
</evidence>
<dbReference type="Pfam" id="PF09350">
    <property type="entry name" value="DJC28_CD"/>
    <property type="match status" value="1"/>
</dbReference>
<dbReference type="AlphaFoldDB" id="A0A839XQA3"/>
<protein>
    <recommendedName>
        <fullName evidence="2">DnaJ homologue subfamily C member 28 conserved domain-containing protein</fullName>
    </recommendedName>
</protein>
<sequence length="188" mass="21578">MARVRLRVGTGRRDHRGRGGATTERKPPGVDFESWVEKQIREAQERGEFDALPGAGKPLTGLDRDWLSTYLEREGLSIDAALPEPLRLRKEVENLHEAVASLRSEDEVRETVRELNLRIAAWMRSGEGPRIRLAPVDVDDVLGGWRRDRGRVRPERPTEPPAPARGEWPTSPRAETSPRKRRAWWRRE</sequence>
<reference evidence="3 4" key="1">
    <citation type="submission" date="2020-08" db="EMBL/GenBank/DDBJ databases">
        <title>Sequencing the genomes of 1000 actinobacteria strains.</title>
        <authorList>
            <person name="Klenk H.-P."/>
        </authorList>
    </citation>
    <scope>NUCLEOTIDE SEQUENCE [LARGE SCALE GENOMIC DNA]</scope>
    <source>
        <strain evidence="3 4">DSM 45267</strain>
    </source>
</reference>
<feature type="domain" description="DnaJ homologue subfamily C member 28 conserved" evidence="2">
    <location>
        <begin position="35"/>
        <end position="99"/>
    </location>
</feature>
<dbReference type="RefSeq" id="WP_323985309.1">
    <property type="nucleotide sequence ID" value="NZ_JACIBS010000002.1"/>
</dbReference>
<feature type="compositionally biased region" description="Basic and acidic residues" evidence="1">
    <location>
        <begin position="147"/>
        <end position="158"/>
    </location>
</feature>
<comment type="caution">
    <text evidence="3">The sequence shown here is derived from an EMBL/GenBank/DDBJ whole genome shotgun (WGS) entry which is preliminary data.</text>
</comment>
<feature type="region of interest" description="Disordered" evidence="1">
    <location>
        <begin position="1"/>
        <end position="30"/>
    </location>
</feature>
<evidence type="ECO:0000313" key="3">
    <source>
        <dbReference type="EMBL" id="MBB3664877.1"/>
    </source>
</evidence>
<dbReference type="InterPro" id="IPR018961">
    <property type="entry name" value="DnaJ_homolog_subfam-C_membr-28"/>
</dbReference>
<dbReference type="EMBL" id="JACIBS010000002">
    <property type="protein sequence ID" value="MBB3664877.1"/>
    <property type="molecule type" value="Genomic_DNA"/>
</dbReference>
<gene>
    <name evidence="3" type="ORF">FB384_003828</name>
</gene>
<name>A0A839XQA3_9PSEU</name>
<feature type="region of interest" description="Disordered" evidence="1">
    <location>
        <begin position="147"/>
        <end position="188"/>
    </location>
</feature>
<keyword evidence="4" id="KW-1185">Reference proteome</keyword>
<proteinExistence type="predicted"/>
<evidence type="ECO:0000313" key="4">
    <source>
        <dbReference type="Proteomes" id="UP000564573"/>
    </source>
</evidence>
<accession>A0A839XQA3</accession>
<dbReference type="Proteomes" id="UP000564573">
    <property type="component" value="Unassembled WGS sequence"/>
</dbReference>
<organism evidence="3 4">
    <name type="scientific">Prauserella sediminis</name>
    <dbReference type="NCBI Taxonomy" id="577680"/>
    <lineage>
        <taxon>Bacteria</taxon>
        <taxon>Bacillati</taxon>
        <taxon>Actinomycetota</taxon>
        <taxon>Actinomycetes</taxon>
        <taxon>Pseudonocardiales</taxon>
        <taxon>Pseudonocardiaceae</taxon>
        <taxon>Prauserella</taxon>
        <taxon>Prauserella salsuginis group</taxon>
    </lineage>
</organism>
<evidence type="ECO:0000256" key="1">
    <source>
        <dbReference type="SAM" id="MobiDB-lite"/>
    </source>
</evidence>